<accession>A0AC34QD09</accession>
<dbReference type="Proteomes" id="UP000887576">
    <property type="component" value="Unplaced"/>
</dbReference>
<proteinExistence type="predicted"/>
<name>A0AC34QD09_9BILA</name>
<reference evidence="2" key="1">
    <citation type="submission" date="2022-11" db="UniProtKB">
        <authorList>
            <consortium name="WormBaseParasite"/>
        </authorList>
    </citation>
    <scope>IDENTIFICATION</scope>
</reference>
<organism evidence="1 2">
    <name type="scientific">Panagrolaimus sp. JU765</name>
    <dbReference type="NCBI Taxonomy" id="591449"/>
    <lineage>
        <taxon>Eukaryota</taxon>
        <taxon>Metazoa</taxon>
        <taxon>Ecdysozoa</taxon>
        <taxon>Nematoda</taxon>
        <taxon>Chromadorea</taxon>
        <taxon>Rhabditida</taxon>
        <taxon>Tylenchina</taxon>
        <taxon>Panagrolaimomorpha</taxon>
        <taxon>Panagrolaimoidea</taxon>
        <taxon>Panagrolaimidae</taxon>
        <taxon>Panagrolaimus</taxon>
    </lineage>
</organism>
<evidence type="ECO:0000313" key="1">
    <source>
        <dbReference type="Proteomes" id="UP000887576"/>
    </source>
</evidence>
<dbReference type="WBParaSite" id="JU765_v2.g15123.t1">
    <property type="protein sequence ID" value="JU765_v2.g15123.t1"/>
    <property type="gene ID" value="JU765_v2.g15123"/>
</dbReference>
<protein>
    <submittedName>
        <fullName evidence="2">Uncharacterized protein</fullName>
    </submittedName>
</protein>
<evidence type="ECO:0000313" key="2">
    <source>
        <dbReference type="WBParaSite" id="JU765_v2.g15123.t1"/>
    </source>
</evidence>
<sequence>METEENVPDSRDIYRLVSSELQEARNAAEIAQIIDHLSKAQGYLFQAEEIGTVLDNFIDEFLQYLDSELLDVKLFILMFIEQAL</sequence>